<dbReference type="STRING" id="1245745.A0A0A2W2E4"/>
<dbReference type="EMBL" id="ANFO01000087">
    <property type="protein sequence ID" value="KGQ12797.1"/>
    <property type="molecule type" value="Genomic_DNA"/>
</dbReference>
<evidence type="ECO:0000256" key="1">
    <source>
        <dbReference type="SAM" id="MobiDB-lite"/>
    </source>
</evidence>
<dbReference type="eggNOG" id="ENOG502RAJQ">
    <property type="taxonomic scope" value="Eukaryota"/>
</dbReference>
<dbReference type="Proteomes" id="UP000030106">
    <property type="component" value="Unassembled WGS sequence"/>
</dbReference>
<name>A0A0A2W2E4_BEABA</name>
<reference evidence="2 3" key="1">
    <citation type="submission" date="2012-10" db="EMBL/GenBank/DDBJ databases">
        <title>Genome sequencing and analysis of entomopathogenic fungi Beauveria bassiana D1-5.</title>
        <authorList>
            <person name="Li Q."/>
            <person name="Wang L."/>
            <person name="Zhang Z."/>
            <person name="Wang Q."/>
            <person name="Ren J."/>
            <person name="Wang M."/>
            <person name="Xu W."/>
            <person name="Wang J."/>
            <person name="Lu Y."/>
            <person name="Du Q."/>
            <person name="Sun Z."/>
        </authorList>
    </citation>
    <scope>NUCLEOTIDE SEQUENCE [LARGE SCALE GENOMIC DNA]</scope>
    <source>
        <strain evidence="2 3">D1-5</strain>
    </source>
</reference>
<sequence>MTRIGISNSKFRDKTDETFYLHHIDKQSGSLRVQVLGYGLSQTFQHHYSQANNSNKTILDKKTSGFLTAVTNSQKNVLAWAESGHGIGRHGDSLQAGKHVLSNKTWAFRAIEMATVLDIDLLSPFGKPTLPRGSFQASHVEVKLATHAVLVLLQMTGQYDVSNKSMLSRESLAALRHIKWKSADGTDSVRFEVHVSRKNCNRCGAFINRLQELTGVGFDIKWGTRVVPIQYRQQQLLDAAQLGRGDEATGSPQDPTTTLQTVEKDGVIHYIPPVKRTERASAPASLSLHHLSNVDKPLPATPVTEAPCLSSTQGSEEEEEKTGDVLPFPMRSPRPYSMHAC</sequence>
<dbReference type="OrthoDB" id="4841107at2759"/>
<evidence type="ECO:0000313" key="2">
    <source>
        <dbReference type="EMBL" id="KGQ12797.1"/>
    </source>
</evidence>
<protein>
    <submittedName>
        <fullName evidence="2">Uncharacterized protein</fullName>
    </submittedName>
</protein>
<gene>
    <name evidence="2" type="ORF">BBAD15_g1450</name>
</gene>
<comment type="caution">
    <text evidence="2">The sequence shown here is derived from an EMBL/GenBank/DDBJ whole genome shotgun (WGS) entry which is preliminary data.</text>
</comment>
<dbReference type="HOGENOM" id="CLU_037445_0_0_1"/>
<dbReference type="AlphaFoldDB" id="A0A0A2W2E4"/>
<proteinExistence type="predicted"/>
<feature type="region of interest" description="Disordered" evidence="1">
    <location>
        <begin position="293"/>
        <end position="341"/>
    </location>
</feature>
<organism evidence="2 3">
    <name type="scientific">Beauveria bassiana D1-5</name>
    <dbReference type="NCBI Taxonomy" id="1245745"/>
    <lineage>
        <taxon>Eukaryota</taxon>
        <taxon>Fungi</taxon>
        <taxon>Dikarya</taxon>
        <taxon>Ascomycota</taxon>
        <taxon>Pezizomycotina</taxon>
        <taxon>Sordariomycetes</taxon>
        <taxon>Hypocreomycetidae</taxon>
        <taxon>Hypocreales</taxon>
        <taxon>Cordycipitaceae</taxon>
        <taxon>Beauveria</taxon>
    </lineage>
</organism>
<evidence type="ECO:0000313" key="3">
    <source>
        <dbReference type="Proteomes" id="UP000030106"/>
    </source>
</evidence>
<accession>A0A0A2W2E4</accession>